<dbReference type="SUPFAM" id="SSF50985">
    <property type="entry name" value="RCC1/BLIP-II"/>
    <property type="match status" value="1"/>
</dbReference>
<dbReference type="RefSeq" id="XP_044551217.1">
    <property type="nucleotide sequence ID" value="XM_044690877.1"/>
</dbReference>
<protein>
    <submittedName>
        <fullName evidence="2">Uncharacterized protein</fullName>
    </submittedName>
</protein>
<dbReference type="GO" id="GO:0005737">
    <property type="term" value="C:cytoplasm"/>
    <property type="evidence" value="ECO:0007669"/>
    <property type="project" value="TreeGrafter"/>
</dbReference>
<dbReference type="EMBL" id="PYSW02000013">
    <property type="protein sequence ID" value="KAG2387225.1"/>
    <property type="molecule type" value="Genomic_DNA"/>
</dbReference>
<comment type="caution">
    <text evidence="2">The sequence shown here is derived from an EMBL/GenBank/DDBJ whole genome shotgun (WGS) entry which is preliminary data.</text>
</comment>
<dbReference type="GeneID" id="68094013"/>
<dbReference type="InterPro" id="IPR009091">
    <property type="entry name" value="RCC1/BLIP-II"/>
</dbReference>
<dbReference type="Gene3D" id="2.130.10.30">
    <property type="entry name" value="Regulator of chromosome condensation 1/beta-lactamase-inhibitor protein II"/>
    <property type="match status" value="1"/>
</dbReference>
<accession>A0AA88GUM9</accession>
<dbReference type="PROSITE" id="PS50012">
    <property type="entry name" value="RCC1_3"/>
    <property type="match status" value="2"/>
</dbReference>
<dbReference type="InterPro" id="IPR051553">
    <property type="entry name" value="Ran_GTPase-activating"/>
</dbReference>
<feature type="repeat" description="RCC1" evidence="1">
    <location>
        <begin position="268"/>
        <end position="322"/>
    </location>
</feature>
<feature type="repeat" description="RCC1" evidence="1">
    <location>
        <begin position="208"/>
        <end position="267"/>
    </location>
</feature>
<dbReference type="AlphaFoldDB" id="A0AA88GUM9"/>
<dbReference type="InterPro" id="IPR000408">
    <property type="entry name" value="Reg_chr_condens"/>
</dbReference>
<dbReference type="Proteomes" id="UP000816034">
    <property type="component" value="Unassembled WGS sequence"/>
</dbReference>
<name>A0AA88GUM9_NAELO</name>
<sequence length="473" mass="53029">MPNNYCGGGIEHWHLRNVRVPPLLDSIFGTNKNSHIYSNTLLDTLPIAQIACGSNHCIVLTERNELYYQASSSSSLCGSRSCHSTMVNDHDHSQHATTSTTTHETLNGIYTSSDRTDAMVHKDFRKLNFGKKIRMVAASSDQVFVISKDDEIFTFGGKDNSNTATAHSSLSNSVQFQLFKPWQQIGERIDKFVASCFTSCFIIVSTEGKIYVSGSQHSFNYGMLGISTGGNSDSHRRFHRVTLPGNERSKIKIVAMGGQHTIIVTERNEFYCSGSNIHYQLGFQSSSGKQTNFVKPKNIPFIGKRIESVSCGYDFTFVLVEGNVLYACGNSSSGQISGTFERINFFTRIPFSFPIRQVACGEDFTMIQTNNGLFYRTGSNRHSQLFLKQVITRNGSRSEVDKISTFEPCYIDDNIDEVVCGSSYFFMYKKAFSHVQTLFPNLVNILCFTSLNHNTFDCTLVPFWDISLVQNCF</sequence>
<evidence type="ECO:0000313" key="2">
    <source>
        <dbReference type="EMBL" id="KAG2387225.1"/>
    </source>
</evidence>
<keyword evidence="3" id="KW-1185">Reference proteome</keyword>
<evidence type="ECO:0000313" key="3">
    <source>
        <dbReference type="Proteomes" id="UP000816034"/>
    </source>
</evidence>
<dbReference type="PANTHER" id="PTHR45982:SF1">
    <property type="entry name" value="REGULATOR OF CHROMOSOME CONDENSATION"/>
    <property type="match status" value="1"/>
</dbReference>
<organism evidence="2 3">
    <name type="scientific">Naegleria lovaniensis</name>
    <name type="common">Amoeba</name>
    <dbReference type="NCBI Taxonomy" id="51637"/>
    <lineage>
        <taxon>Eukaryota</taxon>
        <taxon>Discoba</taxon>
        <taxon>Heterolobosea</taxon>
        <taxon>Tetramitia</taxon>
        <taxon>Eutetramitia</taxon>
        <taxon>Vahlkampfiidae</taxon>
        <taxon>Naegleria</taxon>
    </lineage>
</organism>
<proteinExistence type="predicted"/>
<gene>
    <name evidence="2" type="ORF">C9374_001557</name>
</gene>
<dbReference type="PANTHER" id="PTHR45982">
    <property type="entry name" value="REGULATOR OF CHROMOSOME CONDENSATION"/>
    <property type="match status" value="1"/>
</dbReference>
<dbReference type="Pfam" id="PF13540">
    <property type="entry name" value="RCC1_2"/>
    <property type="match status" value="2"/>
</dbReference>
<dbReference type="GO" id="GO:0005085">
    <property type="term" value="F:guanyl-nucleotide exchange factor activity"/>
    <property type="evidence" value="ECO:0007669"/>
    <property type="project" value="TreeGrafter"/>
</dbReference>
<evidence type="ECO:0000256" key="1">
    <source>
        <dbReference type="PROSITE-ProRule" id="PRU00235"/>
    </source>
</evidence>
<reference evidence="2 3" key="1">
    <citation type="journal article" date="2018" name="BMC Genomics">
        <title>The genome of Naegleria lovaniensis, the basis for a comparative approach to unravel pathogenicity factors of the human pathogenic amoeba N. fowleri.</title>
        <authorList>
            <person name="Liechti N."/>
            <person name="Schurch N."/>
            <person name="Bruggmann R."/>
            <person name="Wittwer M."/>
        </authorList>
    </citation>
    <scope>NUCLEOTIDE SEQUENCE [LARGE SCALE GENOMIC DNA]</scope>
    <source>
        <strain evidence="2 3">ATCC 30569</strain>
    </source>
</reference>